<evidence type="ECO:0000313" key="2">
    <source>
        <dbReference type="Proteomes" id="UP000054359"/>
    </source>
</evidence>
<name>A0A087TGH9_STEMI</name>
<accession>A0A087TGH9</accession>
<dbReference type="EMBL" id="KK115121">
    <property type="protein sequence ID" value="KFM64218.1"/>
    <property type="molecule type" value="Genomic_DNA"/>
</dbReference>
<gene>
    <name evidence="1" type="ORF">X975_12953</name>
</gene>
<reference evidence="1 2" key="1">
    <citation type="submission" date="2013-11" db="EMBL/GenBank/DDBJ databases">
        <title>Genome sequencing of Stegodyphus mimosarum.</title>
        <authorList>
            <person name="Bechsgaard J."/>
        </authorList>
    </citation>
    <scope>NUCLEOTIDE SEQUENCE [LARGE SCALE GENOMIC DNA]</scope>
</reference>
<proteinExistence type="predicted"/>
<protein>
    <submittedName>
        <fullName evidence="1">Uncharacterized protein</fullName>
    </submittedName>
</protein>
<sequence>MIFYILNENMALKIIGTLGELSLSYEELISLKTEITEPGNRLYELYMYFSGSRKIFYCKFITDESHVSAKSDEVVESNMIKELVGKKAISSKVCLWKVLHLPFDLSEIVHSGKCLWAISSDSYADIKPYCQNVLKFNEVNSREDNLMDVDYNDEFVKDNFECIIKIPDMEKYAIHKESFTLKCNLMDNSVIFCYKNLEVKSWDLELLVPVYHADSFKLLKFKSVPILKIPLHFNEEFFSAAAVQDATEIPLKP</sequence>
<evidence type="ECO:0000313" key="1">
    <source>
        <dbReference type="EMBL" id="KFM64218.1"/>
    </source>
</evidence>
<feature type="non-terminal residue" evidence="1">
    <location>
        <position position="253"/>
    </location>
</feature>
<organism evidence="1 2">
    <name type="scientific">Stegodyphus mimosarum</name>
    <name type="common">African social velvet spider</name>
    <dbReference type="NCBI Taxonomy" id="407821"/>
    <lineage>
        <taxon>Eukaryota</taxon>
        <taxon>Metazoa</taxon>
        <taxon>Ecdysozoa</taxon>
        <taxon>Arthropoda</taxon>
        <taxon>Chelicerata</taxon>
        <taxon>Arachnida</taxon>
        <taxon>Araneae</taxon>
        <taxon>Araneomorphae</taxon>
        <taxon>Entelegynae</taxon>
        <taxon>Eresoidea</taxon>
        <taxon>Eresidae</taxon>
        <taxon>Stegodyphus</taxon>
    </lineage>
</organism>
<dbReference type="AlphaFoldDB" id="A0A087TGH9"/>
<keyword evidence="2" id="KW-1185">Reference proteome</keyword>
<dbReference type="Proteomes" id="UP000054359">
    <property type="component" value="Unassembled WGS sequence"/>
</dbReference>